<accession>A0ACB8T7N6</accession>
<organism evidence="1 2">
    <name type="scientific">Artomyces pyxidatus</name>
    <dbReference type="NCBI Taxonomy" id="48021"/>
    <lineage>
        <taxon>Eukaryota</taxon>
        <taxon>Fungi</taxon>
        <taxon>Dikarya</taxon>
        <taxon>Basidiomycota</taxon>
        <taxon>Agaricomycotina</taxon>
        <taxon>Agaricomycetes</taxon>
        <taxon>Russulales</taxon>
        <taxon>Auriscalpiaceae</taxon>
        <taxon>Artomyces</taxon>
    </lineage>
</organism>
<dbReference type="EMBL" id="MU277200">
    <property type="protein sequence ID" value="KAI0063975.1"/>
    <property type="molecule type" value="Genomic_DNA"/>
</dbReference>
<reference evidence="1" key="1">
    <citation type="submission" date="2021-03" db="EMBL/GenBank/DDBJ databases">
        <authorList>
            <consortium name="DOE Joint Genome Institute"/>
            <person name="Ahrendt S."/>
            <person name="Looney B.P."/>
            <person name="Miyauchi S."/>
            <person name="Morin E."/>
            <person name="Drula E."/>
            <person name="Courty P.E."/>
            <person name="Chicoki N."/>
            <person name="Fauchery L."/>
            <person name="Kohler A."/>
            <person name="Kuo A."/>
            <person name="Labutti K."/>
            <person name="Pangilinan J."/>
            <person name="Lipzen A."/>
            <person name="Riley R."/>
            <person name="Andreopoulos W."/>
            <person name="He G."/>
            <person name="Johnson J."/>
            <person name="Barry K.W."/>
            <person name="Grigoriev I.V."/>
            <person name="Nagy L."/>
            <person name="Hibbett D."/>
            <person name="Henrissat B."/>
            <person name="Matheny P.B."/>
            <person name="Labbe J."/>
            <person name="Martin F."/>
        </authorList>
    </citation>
    <scope>NUCLEOTIDE SEQUENCE</scope>
    <source>
        <strain evidence="1">HHB10654</strain>
    </source>
</reference>
<gene>
    <name evidence="1" type="ORF">BV25DRAFT_1823461</name>
</gene>
<comment type="caution">
    <text evidence="1">The sequence shown here is derived from an EMBL/GenBank/DDBJ whole genome shotgun (WGS) entry which is preliminary data.</text>
</comment>
<protein>
    <submittedName>
        <fullName evidence="1">Uncharacterized protein</fullName>
    </submittedName>
</protein>
<evidence type="ECO:0000313" key="1">
    <source>
        <dbReference type="EMBL" id="KAI0063975.1"/>
    </source>
</evidence>
<name>A0ACB8T7N6_9AGAM</name>
<reference evidence="1" key="2">
    <citation type="journal article" date="2022" name="New Phytol.">
        <title>Evolutionary transition to the ectomycorrhizal habit in the genomes of a hyperdiverse lineage of mushroom-forming fungi.</title>
        <authorList>
            <person name="Looney B."/>
            <person name="Miyauchi S."/>
            <person name="Morin E."/>
            <person name="Drula E."/>
            <person name="Courty P.E."/>
            <person name="Kohler A."/>
            <person name="Kuo A."/>
            <person name="LaButti K."/>
            <person name="Pangilinan J."/>
            <person name="Lipzen A."/>
            <person name="Riley R."/>
            <person name="Andreopoulos W."/>
            <person name="He G."/>
            <person name="Johnson J."/>
            <person name="Nolan M."/>
            <person name="Tritt A."/>
            <person name="Barry K.W."/>
            <person name="Grigoriev I.V."/>
            <person name="Nagy L.G."/>
            <person name="Hibbett D."/>
            <person name="Henrissat B."/>
            <person name="Matheny P.B."/>
            <person name="Labbe J."/>
            <person name="Martin F.M."/>
        </authorList>
    </citation>
    <scope>NUCLEOTIDE SEQUENCE</scope>
    <source>
        <strain evidence="1">HHB10654</strain>
    </source>
</reference>
<evidence type="ECO:0000313" key="2">
    <source>
        <dbReference type="Proteomes" id="UP000814140"/>
    </source>
</evidence>
<sequence length="192" mass="21451">MVLDPRSCQSGLHPRQGWCSPSRIRRFPRRQDVDSSNILRMSRLQGEVRTFLAKDGGTAGDDQRKKLLDNLMAPEKLEVTVGSQVMLIKNIDETLVNGSMGVVQRFSDPTKYAAESEDPEFTVVEKPSSSVGKKNTSKSPPQLMPVVDFSVPGGGKRTVLVMPESWKIELPNGEIQASRQQVTMIYRHLRNL</sequence>
<keyword evidence="2" id="KW-1185">Reference proteome</keyword>
<dbReference type="Proteomes" id="UP000814140">
    <property type="component" value="Unassembled WGS sequence"/>
</dbReference>
<proteinExistence type="predicted"/>